<organism evidence="1 2">
    <name type="scientific">Kribbibacterium absianum</name>
    <dbReference type="NCBI Taxonomy" id="3044210"/>
    <lineage>
        <taxon>Bacteria</taxon>
        <taxon>Bacillati</taxon>
        <taxon>Actinomycetota</taxon>
        <taxon>Coriobacteriia</taxon>
        <taxon>Coriobacteriales</taxon>
        <taxon>Kribbibacteriaceae</taxon>
        <taxon>Kribbibacterium</taxon>
    </lineage>
</organism>
<dbReference type="EMBL" id="JASJEX010000002">
    <property type="protein sequence ID" value="MDJ1129364.1"/>
    <property type="molecule type" value="Genomic_DNA"/>
</dbReference>
<gene>
    <name evidence="1" type="ORF">QJ043_04635</name>
</gene>
<comment type="caution">
    <text evidence="1">The sequence shown here is derived from an EMBL/GenBank/DDBJ whole genome shotgun (WGS) entry which is preliminary data.</text>
</comment>
<accession>A0ABT6ZJZ7</accession>
<reference evidence="1" key="1">
    <citation type="submission" date="2023-05" db="EMBL/GenBank/DDBJ databases">
        <title>[olsenella] sp. nov., isolated from a pig farm feces dump.</title>
        <authorList>
            <person name="Chang Y.-H."/>
        </authorList>
    </citation>
    <scope>NUCLEOTIDE SEQUENCE</scope>
    <source>
        <strain evidence="1">YH-ols2217</strain>
    </source>
</reference>
<keyword evidence="2" id="KW-1185">Reference proteome</keyword>
<proteinExistence type="predicted"/>
<dbReference type="RefSeq" id="WP_283713560.1">
    <property type="nucleotide sequence ID" value="NZ_JASJEW010000005.1"/>
</dbReference>
<evidence type="ECO:0000313" key="1">
    <source>
        <dbReference type="EMBL" id="MDJ1129364.1"/>
    </source>
</evidence>
<name>A0ABT6ZJZ7_9ACTN</name>
<sequence length="115" mass="13244">MGKKAKKAKKREKRARKKLLKKLRAELGKKREKKLRKAWKKTRKHAMDHLTSEQEKLLKGLTCDGCGHHCPLTSPRCKNGRRRAAEVLAGAPAVRERVVYDTFEEYLAAQATKKH</sequence>
<dbReference type="Proteomes" id="UP001431693">
    <property type="component" value="Unassembled WGS sequence"/>
</dbReference>
<evidence type="ECO:0000313" key="2">
    <source>
        <dbReference type="Proteomes" id="UP001431693"/>
    </source>
</evidence>
<protein>
    <submittedName>
        <fullName evidence="1">Uncharacterized protein</fullName>
    </submittedName>
</protein>